<evidence type="ECO:0000256" key="5">
    <source>
        <dbReference type="ARBA" id="ARBA00023008"/>
    </source>
</evidence>
<comment type="similarity">
    <text evidence="1">Belongs to the tyrosinase family.</text>
</comment>
<reference evidence="13" key="1">
    <citation type="submission" date="2023-04" db="EMBL/GenBank/DDBJ databases">
        <authorList>
            <person name="Vijverberg K."/>
            <person name="Xiong W."/>
            <person name="Schranz E."/>
        </authorList>
    </citation>
    <scope>NUCLEOTIDE SEQUENCE</scope>
</reference>
<dbReference type="InterPro" id="IPR050316">
    <property type="entry name" value="Tyrosinase/Hemocyanin"/>
</dbReference>
<proteinExistence type="inferred from homology"/>
<evidence type="ECO:0000256" key="8">
    <source>
        <dbReference type="PIRSR" id="PIRSR000290-2"/>
    </source>
</evidence>
<dbReference type="Pfam" id="PF12143">
    <property type="entry name" value="PPO1_KFDV"/>
    <property type="match status" value="1"/>
</dbReference>
<evidence type="ECO:0000256" key="4">
    <source>
        <dbReference type="ARBA" id="ARBA00023002"/>
    </source>
</evidence>
<keyword evidence="4" id="KW-0560">Oxidoreductase</keyword>
<dbReference type="EMBL" id="OX465084">
    <property type="protein sequence ID" value="CAI9298577.1"/>
    <property type="molecule type" value="Genomic_DNA"/>
</dbReference>
<gene>
    <name evidence="13" type="ORF">LSALG_LOCUS37333</name>
</gene>
<dbReference type="GO" id="GO:0046148">
    <property type="term" value="P:pigment biosynthetic process"/>
    <property type="evidence" value="ECO:0007669"/>
    <property type="project" value="InterPro"/>
</dbReference>
<dbReference type="AlphaFoldDB" id="A0AA35ZVF9"/>
<evidence type="ECO:0000256" key="1">
    <source>
        <dbReference type="ARBA" id="ARBA00009928"/>
    </source>
</evidence>
<dbReference type="GO" id="GO:0004097">
    <property type="term" value="F:catechol oxidase activity"/>
    <property type="evidence" value="ECO:0007669"/>
    <property type="project" value="InterPro"/>
</dbReference>
<evidence type="ECO:0000256" key="3">
    <source>
        <dbReference type="ARBA" id="ARBA00022784"/>
    </source>
</evidence>
<accession>A0AA35ZVF9</accession>
<dbReference type="PANTHER" id="PTHR11474:SF123">
    <property type="entry name" value="CATECHOL OXIDASE"/>
    <property type="match status" value="1"/>
</dbReference>
<feature type="region of interest" description="Disordered" evidence="10">
    <location>
        <begin position="439"/>
        <end position="464"/>
    </location>
</feature>
<feature type="binding site" evidence="7">
    <location>
        <position position="379"/>
    </location>
    <ligand>
        <name>Cu cation</name>
        <dbReference type="ChEBI" id="CHEBI:23378"/>
        <label>B</label>
    </ligand>
</feature>
<evidence type="ECO:0000259" key="12">
    <source>
        <dbReference type="PROSITE" id="PS00498"/>
    </source>
</evidence>
<dbReference type="PANTHER" id="PTHR11474">
    <property type="entry name" value="TYROSINASE FAMILY MEMBER"/>
    <property type="match status" value="1"/>
</dbReference>
<evidence type="ECO:0000259" key="11">
    <source>
        <dbReference type="PROSITE" id="PS00497"/>
    </source>
</evidence>
<feature type="cross-link" description="2'-(S-cysteinyl)-histidine (Cys-His)" evidence="9">
    <location>
        <begin position="193"/>
        <end position="212"/>
    </location>
</feature>
<feature type="disulfide bond" evidence="8">
    <location>
        <begin position="127"/>
        <end position="190"/>
    </location>
</feature>
<sequence>MASLNSTLATVIPSSPDISKTATKRRLMKTHAKLTHRFQVSCNDHEKPPTTNPQPEKLILPPETSLNRQNVDRRNLLLGLGGLYTTTNLNSLPPVFANPIKAPSFVLGCTDSLWNMDFESGVRTGACCPPAAKELEMDYKFPTTGETRIRQPVHRASPEYIQKFKDAMQKMKALPDDDPCSFKNQAKVHCAYCNNSYTQMASGYPEKVLQVHYSWLFFPFHRWSLYFFERILGDLIEDKTFGLPYWNWDNPAGMEIPAVFEDEGRSNPLYNSYRNVNHLRPAVIDLDYQMKERNLSPLDQVQVNLCIMNRQMKRNASDPTSFFGGEYVAGDNPISSVGSIEAGCHTAVHRWVGDPRTPNDEDLGNFYSAAYDPLFYVHHANVDRMWTLWKGLGGEGRKEPNDKNWEEASYVFYDENRKPVRVYNKHCVNLEDLKYEYEDSETPWKSNPPKPRSATYTETTSPENVTELEFPLSISETVTVQVKRPETNRPKDQKKTIKEILLLKGINFNGGKFVKFDVFVNTFEDINRISPCESQYAGGFGLLPHKNSEKMNSMTGVRIELTELLEEINADGDDSVQVTIVPRVGCDDVTFEDIKIELIDVYEKESN</sequence>
<feature type="domain" description="Tyrosinase copper-binding" evidence="12">
    <location>
        <begin position="372"/>
        <end position="383"/>
    </location>
</feature>
<feature type="binding site" evidence="7">
    <location>
        <position position="189"/>
    </location>
    <ligand>
        <name>Cu cation</name>
        <dbReference type="ChEBI" id="CHEBI:23378"/>
        <label>A</label>
    </ligand>
</feature>
<keyword evidence="2 7" id="KW-0479">Metal-binding</keyword>
<evidence type="ECO:0000256" key="7">
    <source>
        <dbReference type="PIRSR" id="PIRSR000290-1"/>
    </source>
</evidence>
<keyword evidence="3" id="KW-0883">Thioether bond</keyword>
<evidence type="ECO:0000256" key="10">
    <source>
        <dbReference type="SAM" id="MobiDB-lite"/>
    </source>
</evidence>
<evidence type="ECO:0000256" key="6">
    <source>
        <dbReference type="ARBA" id="ARBA00023157"/>
    </source>
</evidence>
<name>A0AA35ZVF9_LACSI</name>
<dbReference type="InterPro" id="IPR016213">
    <property type="entry name" value="Polyphenol_oxidase"/>
</dbReference>
<dbReference type="Proteomes" id="UP001177003">
    <property type="component" value="Chromosome 8"/>
</dbReference>
<evidence type="ECO:0000313" key="14">
    <source>
        <dbReference type="Proteomes" id="UP001177003"/>
    </source>
</evidence>
<evidence type="ECO:0000313" key="13">
    <source>
        <dbReference type="EMBL" id="CAI9298577.1"/>
    </source>
</evidence>
<feature type="domain" description="Tyrosinase copper-binding" evidence="11">
    <location>
        <begin position="212"/>
        <end position="229"/>
    </location>
</feature>
<protein>
    <recommendedName>
        <fullName evidence="11 12">Tyrosinase copper-binding domain-containing protein</fullName>
    </recommendedName>
</protein>
<dbReference type="InterPro" id="IPR022740">
    <property type="entry name" value="Polyphenol_oxidase_C"/>
</dbReference>
<comment type="cofactor">
    <cofactor evidence="7">
        <name>Cu(2+)</name>
        <dbReference type="ChEBI" id="CHEBI:29036"/>
    </cofactor>
    <text evidence="7">Binds 2 copper ions per subunit.</text>
</comment>
<dbReference type="InterPro" id="IPR022739">
    <property type="entry name" value="Polyphenol_oxidase_cen"/>
</dbReference>
<keyword evidence="5 7" id="KW-0186">Copper</keyword>
<evidence type="ECO:0000256" key="9">
    <source>
        <dbReference type="PIRSR" id="PIRSR000290-3"/>
    </source>
</evidence>
<feature type="binding site" evidence="7">
    <location>
        <position position="221"/>
    </location>
    <ligand>
        <name>Cu cation</name>
        <dbReference type="ChEBI" id="CHEBI:23378"/>
        <label>A</label>
    </ligand>
</feature>
<dbReference type="PROSITE" id="PS00497">
    <property type="entry name" value="TYROSINASE_1"/>
    <property type="match status" value="1"/>
</dbReference>
<feature type="compositionally biased region" description="Polar residues" evidence="10">
    <location>
        <begin position="454"/>
        <end position="464"/>
    </location>
</feature>
<keyword evidence="14" id="KW-1185">Reference proteome</keyword>
<evidence type="ECO:0000256" key="2">
    <source>
        <dbReference type="ARBA" id="ARBA00022723"/>
    </source>
</evidence>
<dbReference type="PIRSF" id="PIRSF000290">
    <property type="entry name" value="PPO_plant"/>
    <property type="match status" value="1"/>
</dbReference>
<dbReference type="Pfam" id="PF00264">
    <property type="entry name" value="Tyrosinase"/>
    <property type="match status" value="1"/>
</dbReference>
<organism evidence="13 14">
    <name type="scientific">Lactuca saligna</name>
    <name type="common">Willowleaf lettuce</name>
    <dbReference type="NCBI Taxonomy" id="75948"/>
    <lineage>
        <taxon>Eukaryota</taxon>
        <taxon>Viridiplantae</taxon>
        <taxon>Streptophyta</taxon>
        <taxon>Embryophyta</taxon>
        <taxon>Tracheophyta</taxon>
        <taxon>Spermatophyta</taxon>
        <taxon>Magnoliopsida</taxon>
        <taxon>eudicotyledons</taxon>
        <taxon>Gunneridae</taxon>
        <taxon>Pentapetalae</taxon>
        <taxon>asterids</taxon>
        <taxon>campanulids</taxon>
        <taxon>Asterales</taxon>
        <taxon>Asteraceae</taxon>
        <taxon>Cichorioideae</taxon>
        <taxon>Cichorieae</taxon>
        <taxon>Lactucinae</taxon>
        <taxon>Lactuca</taxon>
    </lineage>
</organism>
<dbReference type="PRINTS" id="PR00092">
    <property type="entry name" value="TYROSINASE"/>
</dbReference>
<dbReference type="PROSITE" id="PS00498">
    <property type="entry name" value="TYROSINASE_2"/>
    <property type="match status" value="1"/>
</dbReference>
<keyword evidence="6 8" id="KW-1015">Disulfide bond</keyword>
<dbReference type="InterPro" id="IPR002227">
    <property type="entry name" value="Tyrosinase_Cu-bd"/>
</dbReference>
<dbReference type="Pfam" id="PF12142">
    <property type="entry name" value="PPO1_DWL"/>
    <property type="match status" value="1"/>
</dbReference>
<feature type="binding site" evidence="7">
    <location>
        <position position="349"/>
    </location>
    <ligand>
        <name>Cu cation</name>
        <dbReference type="ChEBI" id="CHEBI:23378"/>
        <label>B</label>
    </ligand>
</feature>
<feature type="binding site" evidence="7">
    <location>
        <position position="212"/>
    </location>
    <ligand>
        <name>Cu cation</name>
        <dbReference type="ChEBI" id="CHEBI:23378"/>
        <label>A</label>
    </ligand>
</feature>
<feature type="binding site" evidence="7">
    <location>
        <position position="345"/>
    </location>
    <ligand>
        <name>Cu cation</name>
        <dbReference type="ChEBI" id="CHEBI:23378"/>
        <label>B</label>
    </ligand>
</feature>
<dbReference type="GO" id="GO:0046872">
    <property type="term" value="F:metal ion binding"/>
    <property type="evidence" value="ECO:0007669"/>
    <property type="project" value="UniProtKB-KW"/>
</dbReference>
<dbReference type="Gene3D" id="1.10.1280.10">
    <property type="entry name" value="Di-copper center containing domain from catechol oxidase"/>
    <property type="match status" value="1"/>
</dbReference>
<dbReference type="SUPFAM" id="SSF48056">
    <property type="entry name" value="Di-copper centre-containing domain"/>
    <property type="match status" value="1"/>
</dbReference>
<dbReference type="InterPro" id="IPR008922">
    <property type="entry name" value="Di-copper_centre_dom_sf"/>
</dbReference>